<dbReference type="SUPFAM" id="SSF55424">
    <property type="entry name" value="FAD/NAD-linked reductases, dimerisation (C-terminal) domain"/>
    <property type="match status" value="1"/>
</dbReference>
<dbReference type="PRINTS" id="PR00368">
    <property type="entry name" value="FADPNR"/>
</dbReference>
<keyword evidence="8" id="KW-0670">Pyruvate</keyword>
<evidence type="ECO:0000259" key="6">
    <source>
        <dbReference type="Pfam" id="PF02852"/>
    </source>
</evidence>
<proteinExistence type="inferred from homology"/>
<keyword evidence="5" id="KW-0547">Nucleotide-binding</keyword>
<dbReference type="RefSeq" id="WP_092496384.1">
    <property type="nucleotide sequence ID" value="NZ_FOFG01000006.1"/>
</dbReference>
<dbReference type="GO" id="GO:0050660">
    <property type="term" value="F:flavin adenine dinucleotide binding"/>
    <property type="evidence" value="ECO:0007669"/>
    <property type="project" value="TreeGrafter"/>
</dbReference>
<evidence type="ECO:0000313" key="8">
    <source>
        <dbReference type="EMBL" id="SEQ60283.1"/>
    </source>
</evidence>
<dbReference type="PIRSF" id="PIRSF000350">
    <property type="entry name" value="Mercury_reductase_MerA"/>
    <property type="match status" value="1"/>
</dbReference>
<dbReference type="Pfam" id="PF07992">
    <property type="entry name" value="Pyr_redox_2"/>
    <property type="match status" value="1"/>
</dbReference>
<name>A0A1H9HD63_9HYPH</name>
<keyword evidence="2" id="KW-0285">Flavoprotein</keyword>
<dbReference type="InterPro" id="IPR001100">
    <property type="entry name" value="Pyr_nuc-diS_OxRdtase"/>
</dbReference>
<gene>
    <name evidence="8" type="ORF">SAMN05216548_1066</name>
</gene>
<comment type="cofactor">
    <cofactor evidence="5">
        <name>FAD</name>
        <dbReference type="ChEBI" id="CHEBI:57692"/>
    </cofactor>
    <text evidence="5">Binds 1 FAD per subunit.</text>
</comment>
<evidence type="ECO:0000256" key="4">
    <source>
        <dbReference type="ARBA" id="ARBA00023002"/>
    </source>
</evidence>
<keyword evidence="3 5" id="KW-0274">FAD</keyword>
<reference evidence="8 9" key="1">
    <citation type="submission" date="2016-10" db="EMBL/GenBank/DDBJ databases">
        <authorList>
            <person name="de Groot N.N."/>
        </authorList>
    </citation>
    <scope>NUCLEOTIDE SEQUENCE [LARGE SCALE GENOMIC DNA]</scope>
    <source>
        <strain evidence="8 9">A52C2</strain>
    </source>
</reference>
<evidence type="ECO:0000256" key="1">
    <source>
        <dbReference type="ARBA" id="ARBA00007532"/>
    </source>
</evidence>
<feature type="binding site" evidence="5">
    <location>
        <position position="53"/>
    </location>
    <ligand>
        <name>FAD</name>
        <dbReference type="ChEBI" id="CHEBI:57692"/>
    </ligand>
</feature>
<dbReference type="Gene3D" id="3.30.390.30">
    <property type="match status" value="1"/>
</dbReference>
<feature type="binding site" evidence="5">
    <location>
        <begin position="178"/>
        <end position="185"/>
    </location>
    <ligand>
        <name>NAD(+)</name>
        <dbReference type="ChEBI" id="CHEBI:57540"/>
    </ligand>
</feature>
<organism evidence="8 9">
    <name type="scientific">Faunimonas pinastri</name>
    <dbReference type="NCBI Taxonomy" id="1855383"/>
    <lineage>
        <taxon>Bacteria</taxon>
        <taxon>Pseudomonadati</taxon>
        <taxon>Pseudomonadota</taxon>
        <taxon>Alphaproteobacteria</taxon>
        <taxon>Hyphomicrobiales</taxon>
        <taxon>Afifellaceae</taxon>
        <taxon>Faunimonas</taxon>
    </lineage>
</organism>
<dbReference type="InterPro" id="IPR023753">
    <property type="entry name" value="FAD/NAD-binding_dom"/>
</dbReference>
<feature type="domain" description="FAD/NAD(P)-binding" evidence="7">
    <location>
        <begin position="8"/>
        <end position="311"/>
    </location>
</feature>
<dbReference type="PANTHER" id="PTHR43014">
    <property type="entry name" value="MERCURIC REDUCTASE"/>
    <property type="match status" value="1"/>
</dbReference>
<dbReference type="SUPFAM" id="SSF51905">
    <property type="entry name" value="FAD/NAD(P)-binding domain"/>
    <property type="match status" value="1"/>
</dbReference>
<evidence type="ECO:0000256" key="5">
    <source>
        <dbReference type="PIRSR" id="PIRSR000350-3"/>
    </source>
</evidence>
<evidence type="ECO:0000256" key="3">
    <source>
        <dbReference type="ARBA" id="ARBA00022827"/>
    </source>
</evidence>
<feature type="binding site" evidence="5">
    <location>
        <position position="264"/>
    </location>
    <ligand>
        <name>NAD(+)</name>
        <dbReference type="ChEBI" id="CHEBI:57540"/>
    </ligand>
</feature>
<dbReference type="Gene3D" id="3.50.50.60">
    <property type="entry name" value="FAD/NAD(P)-binding domain"/>
    <property type="match status" value="2"/>
</dbReference>
<dbReference type="PANTHER" id="PTHR43014:SF4">
    <property type="entry name" value="PYRIDINE NUCLEOTIDE-DISULFIDE OXIDOREDUCTASE RCLA-RELATED"/>
    <property type="match status" value="1"/>
</dbReference>
<dbReference type="EMBL" id="FOFG01000006">
    <property type="protein sequence ID" value="SEQ60283.1"/>
    <property type="molecule type" value="Genomic_DNA"/>
</dbReference>
<comment type="similarity">
    <text evidence="1">Belongs to the class-I pyridine nucleotide-disulfide oxidoreductase family.</text>
</comment>
<protein>
    <submittedName>
        <fullName evidence="8">Pyruvate/2-oxoglutarate dehydrogenase complex, dihydrolipoamide dehydrogenase (E3) component</fullName>
    </submittedName>
</protein>
<sequence length="471" mass="50295">MPERIDCDVCVVGAGPAGLAVAAAAATSGLSVVLVDKEATGEDRLNGGCVSSKAFLAAARRVHDVRNAGRFGVEAQGVSVDFARVREHVEGVVRHVGPFGSLERFAGLGVRIIREDARFKDRKTLLAGETELRARRFVIATGSRPAIPEIDGLGSVPFLTEETIFDFAETPRHLAVLGGGPFGIEMAQAFRRLGSEVTVLGADRALKDDDPELAAIVLRELRREGVTVREQVEVTAICQSDGGLEIALSGGEPVSCSHLLVAMGRRANIADLGLDAARISFGDDGIKVDRRLRTTNGAVYAVGSAAEGPDFPHWGAYQAEQVVRSILSRAGARVDPSLLVSSLHTDPELAWVGLGEEQARQRYGRINILRWPFAENDRAQAEGTTIGQVKVVTSTKGRILGAGIVGRGAGDLIAPWALAVTRRMSVRDMMMPVLPYPTMSEAGKRAATSFYTPRVQNPAMRVFVRLMAALG</sequence>
<dbReference type="OrthoDB" id="9776382at2"/>
<dbReference type="Pfam" id="PF02852">
    <property type="entry name" value="Pyr_redox_dim"/>
    <property type="match status" value="1"/>
</dbReference>
<dbReference type="InterPro" id="IPR004099">
    <property type="entry name" value="Pyr_nucl-diS_OxRdtase_dimer"/>
</dbReference>
<feature type="domain" description="Pyridine nucleotide-disulphide oxidoreductase dimerisation" evidence="6">
    <location>
        <begin position="343"/>
        <end position="446"/>
    </location>
</feature>
<dbReference type="FunFam" id="3.30.390.30:FF:000001">
    <property type="entry name" value="Dihydrolipoyl dehydrogenase"/>
    <property type="match status" value="1"/>
</dbReference>
<evidence type="ECO:0000259" key="7">
    <source>
        <dbReference type="Pfam" id="PF07992"/>
    </source>
</evidence>
<feature type="binding site" evidence="5">
    <location>
        <begin position="141"/>
        <end position="143"/>
    </location>
    <ligand>
        <name>FAD</name>
        <dbReference type="ChEBI" id="CHEBI:57692"/>
    </ligand>
</feature>
<evidence type="ECO:0000313" key="9">
    <source>
        <dbReference type="Proteomes" id="UP000199647"/>
    </source>
</evidence>
<evidence type="ECO:0000256" key="2">
    <source>
        <dbReference type="ARBA" id="ARBA00022630"/>
    </source>
</evidence>
<keyword evidence="4" id="KW-0560">Oxidoreductase</keyword>
<accession>A0A1H9HD63</accession>
<dbReference type="Proteomes" id="UP000199647">
    <property type="component" value="Unassembled WGS sequence"/>
</dbReference>
<dbReference type="STRING" id="1855383.SAMN05216548_1066"/>
<dbReference type="AlphaFoldDB" id="A0A1H9HD63"/>
<keyword evidence="9" id="KW-1185">Reference proteome</keyword>
<dbReference type="GO" id="GO:0003955">
    <property type="term" value="F:NAD(P)H dehydrogenase (quinone) activity"/>
    <property type="evidence" value="ECO:0007669"/>
    <property type="project" value="TreeGrafter"/>
</dbReference>
<dbReference type="PRINTS" id="PR00411">
    <property type="entry name" value="PNDRDTASEI"/>
</dbReference>
<dbReference type="InterPro" id="IPR036188">
    <property type="entry name" value="FAD/NAD-bd_sf"/>
</dbReference>
<dbReference type="InterPro" id="IPR016156">
    <property type="entry name" value="FAD/NAD-linked_Rdtase_dimer_sf"/>
</dbReference>
<keyword evidence="5" id="KW-0520">NAD</keyword>